<sequence>MSEDESAAWPVALRGVTESVVTTLGPNELWNVAALGLHAPEDGDQRVTARTWGRTRTWRNFTERGGGYVQFTTDPLDFVEAALTTREEAEPVLDSADAWARVEVDRLDEGRRGGTQWVEWALSPTETAVEHRTVPTTNRGYYAVVEATVAASRLDVPSYDRETLLDRLAYFAEVVEKCGGERERAAFERLRESVDADLPFDW</sequence>
<feature type="domain" description="DUF447" evidence="2">
    <location>
        <begin position="138"/>
        <end position="192"/>
    </location>
</feature>
<feature type="domain" description="DUF447" evidence="1">
    <location>
        <begin position="17"/>
        <end position="129"/>
    </location>
</feature>
<accession>A0ABD6CGG6</accession>
<reference evidence="3 4" key="1">
    <citation type="journal article" date="2019" name="Int. J. Syst. Evol. Microbiol.">
        <title>The Global Catalogue of Microorganisms (GCM) 10K type strain sequencing project: providing services to taxonomists for standard genome sequencing and annotation.</title>
        <authorList>
            <consortium name="The Broad Institute Genomics Platform"/>
            <consortium name="The Broad Institute Genome Sequencing Center for Infectious Disease"/>
            <person name="Wu L."/>
            <person name="Ma J."/>
        </authorList>
    </citation>
    <scope>NUCLEOTIDE SEQUENCE [LARGE SCALE GENOMIC DNA]</scope>
    <source>
        <strain evidence="3 4">CGMCC 1.12125</strain>
    </source>
</reference>
<gene>
    <name evidence="3" type="ORF">ACFR9U_18350</name>
</gene>
<dbReference type="RefSeq" id="WP_247378597.1">
    <property type="nucleotide sequence ID" value="NZ_JALLGV010000005.1"/>
</dbReference>
<evidence type="ECO:0000259" key="2">
    <source>
        <dbReference type="Pfam" id="PF20766"/>
    </source>
</evidence>
<keyword evidence="4" id="KW-1185">Reference proteome</keyword>
<comment type="caution">
    <text evidence="3">The sequence shown here is derived from an EMBL/GenBank/DDBJ whole genome shotgun (WGS) entry which is preliminary data.</text>
</comment>
<name>A0ABD6CGG6_9EURY</name>
<proteinExistence type="predicted"/>
<dbReference type="InterPro" id="IPR007386">
    <property type="entry name" value="DUF447_N"/>
</dbReference>
<evidence type="ECO:0000313" key="3">
    <source>
        <dbReference type="EMBL" id="MFD1588944.1"/>
    </source>
</evidence>
<dbReference type="Pfam" id="PF04289">
    <property type="entry name" value="DUF447_N"/>
    <property type="match status" value="1"/>
</dbReference>
<protein>
    <submittedName>
        <fullName evidence="3">DUF447 domain-containing protein</fullName>
    </submittedName>
</protein>
<evidence type="ECO:0000259" key="1">
    <source>
        <dbReference type="Pfam" id="PF04289"/>
    </source>
</evidence>
<dbReference type="InterPro" id="IPR049288">
    <property type="entry name" value="DUF447_C"/>
</dbReference>
<dbReference type="Gene3D" id="2.30.110.10">
    <property type="entry name" value="Electron Transport, Fmn-binding Protein, Chain A"/>
    <property type="match status" value="1"/>
</dbReference>
<dbReference type="EMBL" id="JBHUDJ010000014">
    <property type="protein sequence ID" value="MFD1588944.1"/>
    <property type="molecule type" value="Genomic_DNA"/>
</dbReference>
<evidence type="ECO:0000313" key="4">
    <source>
        <dbReference type="Proteomes" id="UP001597119"/>
    </source>
</evidence>
<dbReference type="Proteomes" id="UP001597119">
    <property type="component" value="Unassembled WGS sequence"/>
</dbReference>
<dbReference type="Gene3D" id="1.20.58.290">
    <property type="entry name" value="Hypothetical membrane protein ta0354_69_121"/>
    <property type="match status" value="1"/>
</dbReference>
<dbReference type="AlphaFoldDB" id="A0ABD6CGG6"/>
<dbReference type="SUPFAM" id="SSF50475">
    <property type="entry name" value="FMN-binding split barrel"/>
    <property type="match status" value="1"/>
</dbReference>
<dbReference type="InterPro" id="IPR012349">
    <property type="entry name" value="Split_barrel_FMN-bd"/>
</dbReference>
<dbReference type="Pfam" id="PF20766">
    <property type="entry name" value="DUF447_C"/>
    <property type="match status" value="1"/>
</dbReference>
<organism evidence="3 4">
    <name type="scientific">Halorientalis brevis</name>
    <dbReference type="NCBI Taxonomy" id="1126241"/>
    <lineage>
        <taxon>Archaea</taxon>
        <taxon>Methanobacteriati</taxon>
        <taxon>Methanobacteriota</taxon>
        <taxon>Stenosarchaea group</taxon>
        <taxon>Halobacteria</taxon>
        <taxon>Halobacteriales</taxon>
        <taxon>Haloarculaceae</taxon>
        <taxon>Halorientalis</taxon>
    </lineage>
</organism>